<evidence type="ECO:0000256" key="6">
    <source>
        <dbReference type="ARBA" id="ARBA00023015"/>
    </source>
</evidence>
<feature type="domain" description="Nuclear receptor" evidence="11">
    <location>
        <begin position="81"/>
        <end position="154"/>
    </location>
</feature>
<dbReference type="GO" id="GO:0008270">
    <property type="term" value="F:zinc ion binding"/>
    <property type="evidence" value="ECO:0007669"/>
    <property type="project" value="UniProtKB-KW"/>
</dbReference>
<evidence type="ECO:0000256" key="10">
    <source>
        <dbReference type="ARBA" id="ARBA00023242"/>
    </source>
</evidence>
<dbReference type="PROSITE" id="PS51030">
    <property type="entry name" value="NUCLEAR_REC_DBD_2"/>
    <property type="match status" value="1"/>
</dbReference>
<keyword evidence="9" id="KW-0675">Receptor</keyword>
<keyword evidence="6" id="KW-0805">Transcription regulation</keyword>
<dbReference type="AlphaFoldDB" id="A0A6V7UMH3"/>
<evidence type="ECO:0000256" key="7">
    <source>
        <dbReference type="ARBA" id="ARBA00023125"/>
    </source>
</evidence>
<name>A0A6V7UMH3_MELEN</name>
<dbReference type="SUPFAM" id="SSF48508">
    <property type="entry name" value="Nuclear receptor ligand-binding domain"/>
    <property type="match status" value="1"/>
</dbReference>
<keyword evidence="4" id="KW-0863">Zinc-finger</keyword>
<dbReference type="SMART" id="SM00430">
    <property type="entry name" value="HOLI"/>
    <property type="match status" value="1"/>
</dbReference>
<dbReference type="Gene3D" id="1.10.565.10">
    <property type="entry name" value="Retinoid X Receptor"/>
    <property type="match status" value="1"/>
</dbReference>
<dbReference type="CDD" id="cd06960">
    <property type="entry name" value="NR_DBD_HNF4A"/>
    <property type="match status" value="1"/>
</dbReference>
<dbReference type="GO" id="GO:0000978">
    <property type="term" value="F:RNA polymerase II cis-regulatory region sequence-specific DNA binding"/>
    <property type="evidence" value="ECO:0007669"/>
    <property type="project" value="InterPro"/>
</dbReference>
<dbReference type="InterPro" id="IPR000536">
    <property type="entry name" value="Nucl_hrmn_rcpt_lig-bd"/>
</dbReference>
<evidence type="ECO:0000259" key="11">
    <source>
        <dbReference type="PROSITE" id="PS51030"/>
    </source>
</evidence>
<dbReference type="InterPro" id="IPR001628">
    <property type="entry name" value="Znf_hrmn_rcpt"/>
</dbReference>
<comment type="subcellular location">
    <subcellularLocation>
        <location evidence="1">Nucleus</location>
    </subcellularLocation>
</comment>
<gene>
    <name evidence="13" type="ORF">MENT_LOCUS14780</name>
</gene>
<evidence type="ECO:0000313" key="14">
    <source>
        <dbReference type="Proteomes" id="UP000580250"/>
    </source>
</evidence>
<evidence type="ECO:0000256" key="9">
    <source>
        <dbReference type="ARBA" id="ARBA00023170"/>
    </source>
</evidence>
<keyword evidence="10" id="KW-0539">Nucleus</keyword>
<dbReference type="InterPro" id="IPR050274">
    <property type="entry name" value="Nuclear_hormone_rcpt_NR2"/>
</dbReference>
<evidence type="ECO:0000313" key="13">
    <source>
        <dbReference type="EMBL" id="CAD2161353.1"/>
    </source>
</evidence>
<dbReference type="InterPro" id="IPR035500">
    <property type="entry name" value="NHR-like_dom_sf"/>
</dbReference>
<evidence type="ECO:0000256" key="5">
    <source>
        <dbReference type="ARBA" id="ARBA00022833"/>
    </source>
</evidence>
<dbReference type="OrthoDB" id="9984314at2759"/>
<dbReference type="EMBL" id="CAJEWN010000085">
    <property type="protein sequence ID" value="CAD2161353.1"/>
    <property type="molecule type" value="Genomic_DNA"/>
</dbReference>
<evidence type="ECO:0000256" key="2">
    <source>
        <dbReference type="ARBA" id="ARBA00005993"/>
    </source>
</evidence>
<dbReference type="Pfam" id="PF00104">
    <property type="entry name" value="Hormone_recep"/>
    <property type="match status" value="1"/>
</dbReference>
<dbReference type="SUPFAM" id="SSF57716">
    <property type="entry name" value="Glucocorticoid receptor-like (DNA-binding domain)"/>
    <property type="match status" value="1"/>
</dbReference>
<keyword evidence="8" id="KW-0804">Transcription</keyword>
<comment type="similarity">
    <text evidence="2">Belongs to the nuclear hormone receptor family.</text>
</comment>
<dbReference type="Proteomes" id="UP000580250">
    <property type="component" value="Unassembled WGS sequence"/>
</dbReference>
<organism evidence="13 14">
    <name type="scientific">Meloidogyne enterolobii</name>
    <name type="common">Root-knot nematode worm</name>
    <name type="synonym">Meloidogyne mayaguensis</name>
    <dbReference type="NCBI Taxonomy" id="390850"/>
    <lineage>
        <taxon>Eukaryota</taxon>
        <taxon>Metazoa</taxon>
        <taxon>Ecdysozoa</taxon>
        <taxon>Nematoda</taxon>
        <taxon>Chromadorea</taxon>
        <taxon>Rhabditida</taxon>
        <taxon>Tylenchina</taxon>
        <taxon>Tylenchomorpha</taxon>
        <taxon>Tylenchoidea</taxon>
        <taxon>Meloidogynidae</taxon>
        <taxon>Meloidogyninae</taxon>
        <taxon>Meloidogyne</taxon>
    </lineage>
</organism>
<dbReference type="SMART" id="SM00399">
    <property type="entry name" value="ZnF_C4"/>
    <property type="match status" value="1"/>
</dbReference>
<keyword evidence="7" id="KW-0238">DNA-binding</keyword>
<dbReference type="InterPro" id="IPR049636">
    <property type="entry name" value="HNF4-like_DBD"/>
</dbReference>
<evidence type="ECO:0000256" key="3">
    <source>
        <dbReference type="ARBA" id="ARBA00022723"/>
    </source>
</evidence>
<sequence length="481" mass="55878">MSLPNSLPNSESNDSIYNISTFNSLGFNTNDYISLEDLESQLDKEALLCFSETQYSNNDRTVIINENNNEKNTAFSKKVRPTDCIVCARPTKCCHFDVPSCLGCRSFFRRSVLNQRSYICKKNEKCQIEKGELCRSCRFDRCLLSGMDFRTIQKFPDGFNIEQISALLTEKKRQLKEKSSIMQKQILLRTERPEVELLQILLYTDNNLLHIRYSETDFSSSIFYNKSLSDIIIGGGGLNYSILSRSDQFSNQRRVPKSFAFYQERLRESDKIIICEGNESLISPNWLFIDSFLIIEMTKTLPVLNQLSFEDKLRLYTRNGLATIVFSQLYYSLNIHGSEILIFPNGFSPSLFPTHSKLTHLIFYKHINIMKEFNLSREEFLIIRTLIFLHTAKSDLSMMGYEIVQTEIEKLSKALMFYECRKLGDTGGAGRFVNLMMTLNAAFQFEKTHRIFLQQHSKLKNMIRPKFMHAIFEHSDERTLS</sequence>
<dbReference type="PANTHER" id="PTHR24083">
    <property type="entry name" value="NUCLEAR HORMONE RECEPTOR"/>
    <property type="match status" value="1"/>
</dbReference>
<proteinExistence type="inferred from homology"/>
<keyword evidence="5" id="KW-0862">Zinc</keyword>
<reference evidence="13 14" key="1">
    <citation type="submission" date="2020-08" db="EMBL/GenBank/DDBJ databases">
        <authorList>
            <person name="Koutsovoulos G."/>
            <person name="Danchin GJ E."/>
        </authorList>
    </citation>
    <scope>NUCLEOTIDE SEQUENCE [LARGE SCALE GENOMIC DNA]</scope>
</reference>
<dbReference type="Pfam" id="PF00105">
    <property type="entry name" value="zf-C4"/>
    <property type="match status" value="1"/>
</dbReference>
<dbReference type="InterPro" id="IPR013088">
    <property type="entry name" value="Znf_NHR/GATA"/>
</dbReference>
<protein>
    <submittedName>
        <fullName evidence="13">Uncharacterized protein</fullName>
    </submittedName>
</protein>
<dbReference type="PROSITE" id="PS51843">
    <property type="entry name" value="NR_LBD"/>
    <property type="match status" value="1"/>
</dbReference>
<keyword evidence="3" id="KW-0479">Metal-binding</keyword>
<accession>A0A6V7UMH3</accession>
<evidence type="ECO:0000256" key="1">
    <source>
        <dbReference type="ARBA" id="ARBA00004123"/>
    </source>
</evidence>
<comment type="caution">
    <text evidence="13">The sequence shown here is derived from an EMBL/GenBank/DDBJ whole genome shotgun (WGS) entry which is preliminary data.</text>
</comment>
<dbReference type="Gene3D" id="3.30.50.10">
    <property type="entry name" value="Erythroid Transcription Factor GATA-1, subunit A"/>
    <property type="match status" value="1"/>
</dbReference>
<evidence type="ECO:0000259" key="12">
    <source>
        <dbReference type="PROSITE" id="PS51843"/>
    </source>
</evidence>
<evidence type="ECO:0000256" key="4">
    <source>
        <dbReference type="ARBA" id="ARBA00022771"/>
    </source>
</evidence>
<dbReference type="GO" id="GO:0005634">
    <property type="term" value="C:nucleus"/>
    <property type="evidence" value="ECO:0007669"/>
    <property type="project" value="UniProtKB-SubCell"/>
</dbReference>
<dbReference type="PRINTS" id="PR00047">
    <property type="entry name" value="STROIDFINGER"/>
</dbReference>
<feature type="domain" description="NR LBD" evidence="12">
    <location>
        <begin position="254"/>
        <end position="475"/>
    </location>
</feature>
<dbReference type="GO" id="GO:0003700">
    <property type="term" value="F:DNA-binding transcription factor activity"/>
    <property type="evidence" value="ECO:0007669"/>
    <property type="project" value="InterPro"/>
</dbReference>
<evidence type="ECO:0000256" key="8">
    <source>
        <dbReference type="ARBA" id="ARBA00023163"/>
    </source>
</evidence>